<dbReference type="InterPro" id="IPR003308">
    <property type="entry name" value="Integrase_Zn-bd_dom_N"/>
</dbReference>
<evidence type="ECO:0000256" key="5">
    <source>
        <dbReference type="ARBA" id="ARBA00022722"/>
    </source>
</evidence>
<dbReference type="Gene3D" id="3.10.10.10">
    <property type="entry name" value="HIV Type 1 Reverse Transcriptase, subunit A, domain 1"/>
    <property type="match status" value="2"/>
</dbReference>
<dbReference type="EC" id="3.1.26.4" evidence="2"/>
<dbReference type="Pfam" id="PF17919">
    <property type="entry name" value="RT_RNaseH_2"/>
    <property type="match status" value="1"/>
</dbReference>
<dbReference type="PROSITE" id="PS00141">
    <property type="entry name" value="ASP_PROTEASE"/>
    <property type="match status" value="1"/>
</dbReference>
<keyword evidence="15" id="KW-0863">Zinc-finger</keyword>
<evidence type="ECO:0000259" key="19">
    <source>
        <dbReference type="PROSITE" id="PS50879"/>
    </source>
</evidence>
<keyword evidence="9" id="KW-0460">Magnesium</keyword>
<dbReference type="PANTHER" id="PTHR41694">
    <property type="entry name" value="ENDOGENOUS RETROVIRUS GROUP K MEMBER POL PROTEIN"/>
    <property type="match status" value="1"/>
</dbReference>
<keyword evidence="5" id="KW-0540">Nuclease</keyword>
<feature type="domain" description="Reverse transcriptase" evidence="18">
    <location>
        <begin position="1055"/>
        <end position="1244"/>
    </location>
</feature>
<feature type="domain" description="RNase H type-1" evidence="19">
    <location>
        <begin position="1477"/>
        <end position="1614"/>
    </location>
</feature>
<dbReference type="Gene3D" id="3.30.70.270">
    <property type="match status" value="4"/>
</dbReference>
<comment type="caution">
    <text evidence="20">The sequence shown here is derived from an EMBL/GenBank/DDBJ whole genome shotgun (WGS) entry which is preliminary data.</text>
</comment>
<evidence type="ECO:0000256" key="15">
    <source>
        <dbReference type="PROSITE-ProRule" id="PRU00450"/>
    </source>
</evidence>
<dbReference type="InterPro" id="IPR010661">
    <property type="entry name" value="RVT_thumb"/>
</dbReference>
<dbReference type="InterPro" id="IPR017856">
    <property type="entry name" value="Integrase-like_N"/>
</dbReference>
<dbReference type="GO" id="GO:0003964">
    <property type="term" value="F:RNA-directed DNA polymerase activity"/>
    <property type="evidence" value="ECO:0007669"/>
    <property type="project" value="UniProtKB-KW"/>
</dbReference>
<evidence type="ECO:0000256" key="9">
    <source>
        <dbReference type="ARBA" id="ARBA00022842"/>
    </source>
</evidence>
<dbReference type="GO" id="GO:0006508">
    <property type="term" value="P:proteolysis"/>
    <property type="evidence" value="ECO:0007669"/>
    <property type="project" value="InterPro"/>
</dbReference>
<evidence type="ECO:0000256" key="13">
    <source>
        <dbReference type="ARBA" id="ARBA00023125"/>
    </source>
</evidence>
<reference evidence="20 21" key="1">
    <citation type="submission" date="2018-07" db="EMBL/GenBank/DDBJ databases">
        <title>A high quality draft genome assembly of the barn swallow (H. rustica rustica).</title>
        <authorList>
            <person name="Formenti G."/>
            <person name="Chiara M."/>
            <person name="Poveda L."/>
            <person name="Francoijs K.-J."/>
            <person name="Bonisoli-Alquati A."/>
            <person name="Canova L."/>
            <person name="Gianfranceschi L."/>
            <person name="Horner D.S."/>
            <person name="Saino N."/>
        </authorList>
    </citation>
    <scope>NUCLEOTIDE SEQUENCE [LARGE SCALE GENOMIC DNA]</scope>
    <source>
        <strain evidence="20">Chelidonia</strain>
        <tissue evidence="20">Blood</tissue>
    </source>
</reference>
<feature type="domain" description="Peptidase A2" evidence="16">
    <location>
        <begin position="919"/>
        <end position="994"/>
    </location>
</feature>
<gene>
    <name evidence="20" type="ORF">DUI87_32759</name>
</gene>
<dbReference type="GO" id="GO:0004523">
    <property type="term" value="F:RNA-DNA hybrid ribonuclease activity"/>
    <property type="evidence" value="ECO:0007669"/>
    <property type="project" value="UniProtKB-EC"/>
</dbReference>
<dbReference type="PROSITE" id="PS50876">
    <property type="entry name" value="ZF_INTEGRASE"/>
    <property type="match status" value="1"/>
</dbReference>
<dbReference type="SUPFAM" id="SSF46919">
    <property type="entry name" value="N-terminal Zn binding domain of HIV integrase"/>
    <property type="match status" value="1"/>
</dbReference>
<dbReference type="GO" id="GO:0004190">
    <property type="term" value="F:aspartic-type endopeptidase activity"/>
    <property type="evidence" value="ECO:0007669"/>
    <property type="project" value="InterPro"/>
</dbReference>
<dbReference type="SUPFAM" id="SSF56672">
    <property type="entry name" value="DNA/RNA polymerases"/>
    <property type="match status" value="2"/>
</dbReference>
<dbReference type="InterPro" id="IPR018061">
    <property type="entry name" value="Retropepsins"/>
</dbReference>
<dbReference type="InterPro" id="IPR021109">
    <property type="entry name" value="Peptidase_aspartic_dom_sf"/>
</dbReference>
<evidence type="ECO:0000259" key="18">
    <source>
        <dbReference type="PROSITE" id="PS50878"/>
    </source>
</evidence>
<dbReference type="Pfam" id="PF02022">
    <property type="entry name" value="Integrase_Zn"/>
    <property type="match status" value="1"/>
</dbReference>
<dbReference type="InterPro" id="IPR036397">
    <property type="entry name" value="RNaseH_sf"/>
</dbReference>
<keyword evidence="8" id="KW-0378">Hydrolase</keyword>
<dbReference type="PANTHER" id="PTHR41694:SF3">
    <property type="entry name" value="RNA-DIRECTED DNA POLYMERASE-RELATED"/>
    <property type="match status" value="1"/>
</dbReference>
<dbReference type="Gene3D" id="1.10.10.200">
    <property type="match status" value="1"/>
</dbReference>
<dbReference type="InterPro" id="IPR002156">
    <property type="entry name" value="RNaseH_domain"/>
</dbReference>
<dbReference type="Gene3D" id="2.40.70.10">
    <property type="entry name" value="Acid Proteases"/>
    <property type="match status" value="1"/>
</dbReference>
<evidence type="ECO:0000256" key="14">
    <source>
        <dbReference type="ARBA" id="ARBA00023172"/>
    </source>
</evidence>
<dbReference type="GO" id="GO:0008270">
    <property type="term" value="F:zinc ion binding"/>
    <property type="evidence" value="ECO:0007669"/>
    <property type="project" value="UniProtKB-KW"/>
</dbReference>
<evidence type="ECO:0000256" key="11">
    <source>
        <dbReference type="ARBA" id="ARBA00022908"/>
    </source>
</evidence>
<keyword evidence="11" id="KW-0229">DNA integration</keyword>
<keyword evidence="14" id="KW-0233">DNA recombination</keyword>
<dbReference type="InterPro" id="IPR034170">
    <property type="entry name" value="Retropepsin-like_cat_dom"/>
</dbReference>
<dbReference type="Gene3D" id="1.10.340.70">
    <property type="match status" value="1"/>
</dbReference>
<organism evidence="20 21">
    <name type="scientific">Hirundo rustica rustica</name>
    <dbReference type="NCBI Taxonomy" id="333673"/>
    <lineage>
        <taxon>Eukaryota</taxon>
        <taxon>Metazoa</taxon>
        <taxon>Chordata</taxon>
        <taxon>Craniata</taxon>
        <taxon>Vertebrata</taxon>
        <taxon>Euteleostomi</taxon>
        <taxon>Archelosauria</taxon>
        <taxon>Archosauria</taxon>
        <taxon>Dinosauria</taxon>
        <taxon>Saurischia</taxon>
        <taxon>Theropoda</taxon>
        <taxon>Coelurosauria</taxon>
        <taxon>Aves</taxon>
        <taxon>Neognathae</taxon>
        <taxon>Neoaves</taxon>
        <taxon>Telluraves</taxon>
        <taxon>Australaves</taxon>
        <taxon>Passeriformes</taxon>
        <taxon>Sylvioidea</taxon>
        <taxon>Hirundinidae</taxon>
        <taxon>Hirundo</taxon>
    </lineage>
</organism>
<dbReference type="Pfam" id="PF00075">
    <property type="entry name" value="RNase_H"/>
    <property type="match status" value="2"/>
</dbReference>
<dbReference type="CDD" id="cd05482">
    <property type="entry name" value="HIV_retropepsin_like"/>
    <property type="match status" value="1"/>
</dbReference>
<dbReference type="InterPro" id="IPR043128">
    <property type="entry name" value="Rev_trsase/Diguanyl_cyclase"/>
</dbReference>
<keyword evidence="7" id="KW-0255">Endonuclease</keyword>
<evidence type="ECO:0000256" key="2">
    <source>
        <dbReference type="ARBA" id="ARBA00012180"/>
    </source>
</evidence>
<dbReference type="OrthoDB" id="6773263at2759"/>
<dbReference type="InterPro" id="IPR012337">
    <property type="entry name" value="RNaseH-like_sf"/>
</dbReference>
<evidence type="ECO:0000256" key="1">
    <source>
        <dbReference type="ARBA" id="ARBA00010879"/>
    </source>
</evidence>
<dbReference type="InterPro" id="IPR001969">
    <property type="entry name" value="Aspartic_peptidase_AS"/>
</dbReference>
<keyword evidence="10" id="KW-0694">RNA-binding</keyword>
<dbReference type="GO" id="GO:0015074">
    <property type="term" value="P:DNA integration"/>
    <property type="evidence" value="ECO:0007669"/>
    <property type="project" value="UniProtKB-KW"/>
</dbReference>
<evidence type="ECO:0000256" key="7">
    <source>
        <dbReference type="ARBA" id="ARBA00022759"/>
    </source>
</evidence>
<dbReference type="InterPro" id="IPR041577">
    <property type="entry name" value="RT_RNaseH_2"/>
</dbReference>
<name>A0A3M0IQ76_HIRRU</name>
<dbReference type="Proteomes" id="UP000269221">
    <property type="component" value="Unassembled WGS sequence"/>
</dbReference>
<dbReference type="Gene3D" id="3.10.20.370">
    <property type="match status" value="1"/>
</dbReference>
<dbReference type="InterPro" id="IPR001995">
    <property type="entry name" value="Peptidase_A2_cat"/>
</dbReference>
<evidence type="ECO:0000259" key="17">
    <source>
        <dbReference type="PROSITE" id="PS50876"/>
    </source>
</evidence>
<feature type="domain" description="Reverse transcriptase" evidence="18">
    <location>
        <begin position="69"/>
        <end position="258"/>
    </location>
</feature>
<evidence type="ECO:0000313" key="21">
    <source>
        <dbReference type="Proteomes" id="UP000269221"/>
    </source>
</evidence>
<evidence type="ECO:0000256" key="8">
    <source>
        <dbReference type="ARBA" id="ARBA00022801"/>
    </source>
</evidence>
<dbReference type="SUPFAM" id="SSF50630">
    <property type="entry name" value="Acid proteases"/>
    <property type="match status" value="1"/>
</dbReference>
<dbReference type="InterPro" id="IPR000477">
    <property type="entry name" value="RT_dom"/>
</dbReference>
<keyword evidence="21" id="KW-1185">Reference proteome</keyword>
<keyword evidence="15" id="KW-0862">Zinc</keyword>
<dbReference type="STRING" id="333673.A0A3M0IQ76"/>
<keyword evidence="13" id="KW-0238">DNA-binding</keyword>
<protein>
    <recommendedName>
        <fullName evidence="2">ribonuclease H</fullName>
        <ecNumber evidence="2">3.1.26.4</ecNumber>
    </recommendedName>
</protein>
<feature type="domain" description="Integrase-type" evidence="17">
    <location>
        <begin position="1619"/>
        <end position="1660"/>
    </location>
</feature>
<keyword evidence="3" id="KW-0808">Transferase</keyword>
<dbReference type="PROSITE" id="PS50879">
    <property type="entry name" value="RNASE_H_1"/>
    <property type="match status" value="2"/>
</dbReference>
<feature type="domain" description="RNase H type-1" evidence="19">
    <location>
        <begin position="500"/>
        <end position="651"/>
    </location>
</feature>
<keyword evidence="6" id="KW-0479">Metal-binding</keyword>
<dbReference type="GO" id="GO:0003723">
    <property type="term" value="F:RNA binding"/>
    <property type="evidence" value="ECO:0007669"/>
    <property type="project" value="UniProtKB-KW"/>
</dbReference>
<evidence type="ECO:0000256" key="3">
    <source>
        <dbReference type="ARBA" id="ARBA00022679"/>
    </source>
</evidence>
<keyword evidence="12" id="KW-0695">RNA-directed DNA polymerase</keyword>
<evidence type="ECO:0000256" key="6">
    <source>
        <dbReference type="ARBA" id="ARBA00022723"/>
    </source>
</evidence>
<dbReference type="InterPro" id="IPR043502">
    <property type="entry name" value="DNA/RNA_pol_sf"/>
</dbReference>
<proteinExistence type="inferred from homology"/>
<evidence type="ECO:0000259" key="16">
    <source>
        <dbReference type="PROSITE" id="PS50175"/>
    </source>
</evidence>
<dbReference type="EMBL" id="QRBI01000243">
    <property type="protein sequence ID" value="RMB90835.1"/>
    <property type="molecule type" value="Genomic_DNA"/>
</dbReference>
<dbReference type="Pfam" id="PF00077">
    <property type="entry name" value="RVP"/>
    <property type="match status" value="1"/>
</dbReference>
<dbReference type="GO" id="GO:0003677">
    <property type="term" value="F:DNA binding"/>
    <property type="evidence" value="ECO:0007669"/>
    <property type="project" value="UniProtKB-KW"/>
</dbReference>
<evidence type="ECO:0000256" key="12">
    <source>
        <dbReference type="ARBA" id="ARBA00022918"/>
    </source>
</evidence>
<evidence type="ECO:0000313" key="20">
    <source>
        <dbReference type="EMBL" id="RMB90835.1"/>
    </source>
</evidence>
<dbReference type="Pfam" id="PF06817">
    <property type="entry name" value="RVT_thumb"/>
    <property type="match status" value="1"/>
</dbReference>
<dbReference type="Gene3D" id="3.30.420.10">
    <property type="entry name" value="Ribonuclease H-like superfamily/Ribonuclease H"/>
    <property type="match status" value="3"/>
</dbReference>
<dbReference type="PROSITE" id="PS50175">
    <property type="entry name" value="ASP_PROT_RETROV"/>
    <property type="match status" value="1"/>
</dbReference>
<evidence type="ECO:0000256" key="4">
    <source>
        <dbReference type="ARBA" id="ARBA00022695"/>
    </source>
</evidence>
<dbReference type="SUPFAM" id="SSF53098">
    <property type="entry name" value="Ribonuclease H-like"/>
    <property type="match status" value="2"/>
</dbReference>
<keyword evidence="4" id="KW-0548">Nucleotidyltransferase</keyword>
<dbReference type="Pfam" id="PF00078">
    <property type="entry name" value="RVT_1"/>
    <property type="match status" value="2"/>
</dbReference>
<dbReference type="GO" id="GO:0006310">
    <property type="term" value="P:DNA recombination"/>
    <property type="evidence" value="ECO:0007669"/>
    <property type="project" value="UniProtKB-KW"/>
</dbReference>
<evidence type="ECO:0000256" key="10">
    <source>
        <dbReference type="ARBA" id="ARBA00022884"/>
    </source>
</evidence>
<comment type="similarity">
    <text evidence="1">Belongs to the beta type-B retroviral polymerase family. HERV class-II K(HML-2) pol subfamily.</text>
</comment>
<dbReference type="PROSITE" id="PS50878">
    <property type="entry name" value="RT_POL"/>
    <property type="match status" value="2"/>
</dbReference>
<sequence length="1775" mass="200189">MKVKIMKLTAGDIEEINPEVWAEGGKSGLLNIPPIEVKMQPGTPPIRIKQYPMSLEGKKGLIPIIEQLLKEGILEPCMSPHNTPILAVKKAEGKYRLVQDLREINKRTITKHPVVPNPYNLLSQIPQEHAWFTTIDLKDAFWACPLAEESRDWFAFEWDHPETKRRQQLRWTRLPQGFTESPNLFGQALERLLEQFTPEGQVQILQYVDDLLISGENQLEVRTTSIKLLNFLGEKGLKVSKRKLQFVKPEVTYLGHLIGKGYKKLSPERIAGIIAIPAPKTKRDIRKLLGLFGYCRHWIDEYTQNVRFLYDKLVSPEPIEWTQEDEKQLEKLKNKLSTAPVLSLPDLKKEFDLFVNTEGGVAYGVLAQEWGGCKKPIAFLSKILDPVARGWPACLQAVAATAVLVEESQKLTLNGKIQIHTPHDIKTVLSQKAPGWVTDSRILKYEITLINSENLRLTVSKNLNPAQFLSGEPPPDLEHDCLELMSLQTKVREDLESTPLPYGKRLFTDGSSRVLEGKRVSGYAVVEGSTIEDIQVRETGKLPSSWSAQLCEIYAVKRGLDLLGGDRGTIYTDSKYAFGIVHTFGKIWEERGYLNSKGKDLVHKEMIRSVLTSLLKPIEIAVVHVKGHQKETTFEGKGNQLADKEAKRAAQDPKGSIKILALNETSEEEGGEEKPKYDGTELKAIKDLGMRKGEHGEWLTPDGRKFLNKPLARRILTEIHELTHWGTQGLCDHFLKENFCIGIYSIAKAITQGCTICQKVNQRIARKAIPGGRELALRPFQSIQIDFTEMPQIQGLQLTEGLHLKDDNWNFVSVDNSEQGTWPRVKGKLIVVGDCKHTPKEIEILPGTLDNNPGKFVLWLRCTHPPTFLPKGQTVAQIIPTWEHLEEDNIPTACPVHNITEVKPRVGCELQVGDEAINITGLLDTGADVTVIPAKHWPSRWALENVAGHVQGIGGMQLAKQSKSVVQIKGPKGQLASLRPFVLDYREPLLGRDLMAQWGVTIDIPDPPQDFWAAVAEERPTHKLNWKTDAPVWVEQWPLSKQKLKALEELVEEQLAKGHIVETTSPWNSPVFVIRKPGKDKWRLLQDLRQINNVIEDMGSLQPGMPTPTMLPQNWKLAVIDIKDCFFHIPLHPDDAPRFAFSVPTVNREAPRKCYHWRVLPQGMKVSPIICQWYVASLLFPVRVAAEKAIIHHYMDDVLVCAPTDDVLSLALDLTINALVVAGFELQEDKVQRMPPWRYLGLEIGKRTIVPQKLEIKAKIQTLADVHQLCGALNWVRPWLGLTTEDLAPLFNLLKGGEELSSPRELTPEAKEALEKVQHLMSTRQAHRCDPDLPFKFIIMGKLPHLHGVIFQWRNNIKKDQGREDPLLIIEWVFLSHQRSKRMTRPQELVAELIRKARVRIRELAGCDFECIHIPIGLRSGQITKAMLEHLLQENEALQFALDSFTGQISIHRPAHKIFNQDAKFTLNLKDVRSRKPLEALTVFTDASGKSHKSVMTWKDPQTQQWEADVAEVEGSPQVAELAAVVRAFERFPEPFNLVTDSAYVAGVVSRADQAILQEVSNTALFELLSKLVKLVSHREQPFFVMHTRSHTDLPGFIAEGNRRADSLAAPAAMAPLPSIFEQAKLSHQLHHQNAPGLVRRFHITREQAKAIVATCPSCNQHALPTLSAGVNPRGLNSCELWQTDVTHIPQFGRSKYVHVSVDTFPVQFLLLPTQGRRPWMRFKHLIQAFSSMGIPKELKLIMAQRTVPRNSAASCNNGEWVIKPASLIPQQAKL</sequence>
<accession>A0A3M0IQ76</accession>